<keyword evidence="1" id="KW-0808">Transferase</keyword>
<keyword evidence="1" id="KW-0723">Serine/threonine-protein kinase</keyword>
<dbReference type="InterPro" id="IPR050267">
    <property type="entry name" value="Anti-sigma-factor_SerPK"/>
</dbReference>
<dbReference type="PATRIC" id="fig|512565.3.peg.467"/>
<accession>I0GY47</accession>
<dbReference type="InterPro" id="IPR036890">
    <property type="entry name" value="HATPase_C_sf"/>
</dbReference>
<dbReference type="SUPFAM" id="SSF55874">
    <property type="entry name" value="ATPase domain of HSP90 chaperone/DNA topoisomerase II/histidine kinase"/>
    <property type="match status" value="1"/>
</dbReference>
<dbReference type="AlphaFoldDB" id="I0GY47"/>
<name>I0GY47_ACTM4</name>
<dbReference type="Gene3D" id="3.30.565.10">
    <property type="entry name" value="Histidine kinase-like ATPase, C-terminal domain"/>
    <property type="match status" value="1"/>
</dbReference>
<keyword evidence="1" id="KW-0418">Kinase</keyword>
<proteinExistence type="predicted"/>
<dbReference type="EMBL" id="AP012319">
    <property type="protein sequence ID" value="BAL85684.1"/>
    <property type="molecule type" value="Genomic_DNA"/>
</dbReference>
<dbReference type="CDD" id="cd16936">
    <property type="entry name" value="HATPase_RsbW-like"/>
    <property type="match status" value="1"/>
</dbReference>
<keyword evidence="5" id="KW-1185">Reference proteome</keyword>
<dbReference type="KEGG" id="ams:AMIS_4640"/>
<gene>
    <name evidence="4" type="ordered locus">AMIS_4640</name>
</gene>
<dbReference type="PANTHER" id="PTHR35526">
    <property type="entry name" value="ANTI-SIGMA-F FACTOR RSBW-RELATED"/>
    <property type="match status" value="1"/>
</dbReference>
<dbReference type="eggNOG" id="COG3920">
    <property type="taxonomic scope" value="Bacteria"/>
</dbReference>
<dbReference type="PANTHER" id="PTHR35526:SF3">
    <property type="entry name" value="ANTI-SIGMA-F FACTOR RSBW"/>
    <property type="match status" value="1"/>
</dbReference>
<dbReference type="InterPro" id="IPR003594">
    <property type="entry name" value="HATPase_dom"/>
</dbReference>
<feature type="region of interest" description="Disordered" evidence="2">
    <location>
        <begin position="45"/>
        <end position="83"/>
    </location>
</feature>
<dbReference type="Pfam" id="PF13581">
    <property type="entry name" value="HATPase_c_2"/>
    <property type="match status" value="1"/>
</dbReference>
<dbReference type="GO" id="GO:0004674">
    <property type="term" value="F:protein serine/threonine kinase activity"/>
    <property type="evidence" value="ECO:0007669"/>
    <property type="project" value="UniProtKB-KW"/>
</dbReference>
<dbReference type="HOGENOM" id="CLU_090336_25_0_11"/>
<evidence type="ECO:0000313" key="5">
    <source>
        <dbReference type="Proteomes" id="UP000007882"/>
    </source>
</evidence>
<reference evidence="4 5" key="1">
    <citation type="submission" date="2012-02" db="EMBL/GenBank/DDBJ databases">
        <title>Complete genome sequence of Actinoplanes missouriensis 431 (= NBRC 102363).</title>
        <authorList>
            <person name="Ohnishi Y."/>
            <person name="Ishikawa J."/>
            <person name="Sekine M."/>
            <person name="Hosoyama A."/>
            <person name="Harada T."/>
            <person name="Narita H."/>
            <person name="Hata T."/>
            <person name="Konno Y."/>
            <person name="Tutikane K."/>
            <person name="Fujita N."/>
            <person name="Horinouchi S."/>
            <person name="Hayakawa M."/>
        </authorList>
    </citation>
    <scope>NUCLEOTIDE SEQUENCE [LARGE SCALE GENOMIC DNA]</scope>
    <source>
        <strain evidence="5">ATCC 14538 / DSM 43046 / CBS 188.64 / JCM 3121 / NBRC 102363 / NCIMB 12654 / NRRL B-3342 / UNCC 431</strain>
    </source>
</reference>
<evidence type="ECO:0000256" key="2">
    <source>
        <dbReference type="SAM" id="MobiDB-lite"/>
    </source>
</evidence>
<sequence>MDGMTALPASAPYDGAVELGRWTVDDYHGLRHLRTALRRAVEEVGGAGSSADGPGYADGNAASAGEGLRSAGEGSAGPGSGLLDEDDVAERIAVVATELATNALRHGRPPVEVRLSRVGERLVLDASDHDLRAEPQFDVERPLGQGGLGLLLARTFAIEVGWYRDAAAKHVWASFPA</sequence>
<protein>
    <recommendedName>
        <fullName evidence="3">Histidine kinase/HSP90-like ATPase domain-containing protein</fullName>
    </recommendedName>
</protein>
<organism evidence="4 5">
    <name type="scientific">Actinoplanes missouriensis (strain ATCC 14538 / DSM 43046 / CBS 188.64 / JCM 3121 / NBRC 102363 / NCIMB 12654 / NRRL B-3342 / UNCC 431)</name>
    <dbReference type="NCBI Taxonomy" id="512565"/>
    <lineage>
        <taxon>Bacteria</taxon>
        <taxon>Bacillati</taxon>
        <taxon>Actinomycetota</taxon>
        <taxon>Actinomycetes</taxon>
        <taxon>Micromonosporales</taxon>
        <taxon>Micromonosporaceae</taxon>
        <taxon>Actinoplanes</taxon>
    </lineage>
</organism>
<dbReference type="Proteomes" id="UP000007882">
    <property type="component" value="Chromosome"/>
</dbReference>
<feature type="domain" description="Histidine kinase/HSP90-like ATPase" evidence="3">
    <location>
        <begin position="86"/>
        <end position="174"/>
    </location>
</feature>
<evidence type="ECO:0000313" key="4">
    <source>
        <dbReference type="EMBL" id="BAL85684.1"/>
    </source>
</evidence>
<dbReference type="STRING" id="512565.AMIS_4640"/>
<evidence type="ECO:0000259" key="3">
    <source>
        <dbReference type="Pfam" id="PF13581"/>
    </source>
</evidence>
<evidence type="ECO:0000256" key="1">
    <source>
        <dbReference type="ARBA" id="ARBA00022527"/>
    </source>
</evidence>